<accession>A0A7M1KDV2</accession>
<proteinExistence type="predicted"/>
<dbReference type="AlphaFoldDB" id="A0A7M1KDV2"/>
<dbReference type="RefSeq" id="WP_197626054.1">
    <property type="nucleotide sequence ID" value="NZ_CP063073.1"/>
</dbReference>
<organism evidence="2 3">
    <name type="scientific">Pseudomonas poae</name>
    <dbReference type="NCBI Taxonomy" id="200451"/>
    <lineage>
        <taxon>Bacteria</taxon>
        <taxon>Pseudomonadati</taxon>
        <taxon>Pseudomonadota</taxon>
        <taxon>Gammaproteobacteria</taxon>
        <taxon>Pseudomonadales</taxon>
        <taxon>Pseudomonadaceae</taxon>
        <taxon>Pseudomonas</taxon>
    </lineage>
</organism>
<dbReference type="EMBL" id="CP063073">
    <property type="protein sequence ID" value="QOQ74282.1"/>
    <property type="molecule type" value="Genomic_DNA"/>
</dbReference>
<sequence>MSPTRAKDTYQPSLGASASLSAQLKAILKILDGLLQNIRQPYTQPSNTNNPSFNPNAFNDHSTNHVNRPRRNTPTTHTHAPNSSKAVTEPKNASPYSDKDLVDGFAQQLGTMNCVTVGGIKAAMKQYGGPKEIYSSVQKTADGYDVKMRDNPNKTYHVTNQEIQQATQQSGFSGNNPQMLNDANFMYAVSAKRAQEENNNGTASRSFSDALATLNGWEHTAEGLQRLGLQNHIQQATPQELANGAAGVMTHANHVFTVLNGRVEDHGRLGGAPGAWVEAYKLV</sequence>
<protein>
    <recommendedName>
        <fullName evidence="4">Type III secretion effector protein</fullName>
    </recommendedName>
</protein>
<feature type="compositionally biased region" description="Low complexity" evidence="1">
    <location>
        <begin position="45"/>
        <end position="59"/>
    </location>
</feature>
<feature type="compositionally biased region" description="Low complexity" evidence="1">
    <location>
        <begin position="72"/>
        <end position="82"/>
    </location>
</feature>
<gene>
    <name evidence="2" type="ORF">IMF22_22760</name>
</gene>
<dbReference type="Proteomes" id="UP000594923">
    <property type="component" value="Chromosome"/>
</dbReference>
<evidence type="ECO:0008006" key="4">
    <source>
        <dbReference type="Google" id="ProtNLM"/>
    </source>
</evidence>
<name>A0A7M1KDV2_9PSED</name>
<evidence type="ECO:0000313" key="2">
    <source>
        <dbReference type="EMBL" id="QOQ74282.1"/>
    </source>
</evidence>
<evidence type="ECO:0000256" key="1">
    <source>
        <dbReference type="SAM" id="MobiDB-lite"/>
    </source>
</evidence>
<reference evidence="2 3" key="1">
    <citation type="submission" date="2020-10" db="EMBL/GenBank/DDBJ databases">
        <title>High quality whole genome sequence of Pseudomonas poae PMA22.</title>
        <authorList>
            <person name="Hernandez J.G."/>
            <person name="Rodriguez P."/>
            <person name="Cuevas C."/>
            <person name="de la Calle F."/>
            <person name="Galan B."/>
            <person name="Garcia J.L."/>
        </authorList>
    </citation>
    <scope>NUCLEOTIDE SEQUENCE [LARGE SCALE GENOMIC DNA]</scope>
    <source>
        <strain evidence="2 3">PMA22</strain>
    </source>
</reference>
<evidence type="ECO:0000313" key="3">
    <source>
        <dbReference type="Proteomes" id="UP000594923"/>
    </source>
</evidence>
<feature type="region of interest" description="Disordered" evidence="1">
    <location>
        <begin position="41"/>
        <end position="96"/>
    </location>
</feature>